<protein>
    <submittedName>
        <fullName evidence="2">ROK family protein</fullName>
    </submittedName>
</protein>
<dbReference type="InterPro" id="IPR000600">
    <property type="entry name" value="ROK"/>
</dbReference>
<dbReference type="EMBL" id="JBHSCL010000002">
    <property type="protein sequence ID" value="MFC4218847.1"/>
    <property type="molecule type" value="Genomic_DNA"/>
</dbReference>
<comment type="caution">
    <text evidence="2">The sequence shown here is derived from an EMBL/GenBank/DDBJ whole genome shotgun (WGS) entry which is preliminary data.</text>
</comment>
<dbReference type="Pfam" id="PF00480">
    <property type="entry name" value="ROK"/>
    <property type="match status" value="1"/>
</dbReference>
<name>A0ABV8PIT9_9FLAO</name>
<evidence type="ECO:0000313" key="3">
    <source>
        <dbReference type="Proteomes" id="UP001595841"/>
    </source>
</evidence>
<dbReference type="SUPFAM" id="SSF53067">
    <property type="entry name" value="Actin-like ATPase domain"/>
    <property type="match status" value="1"/>
</dbReference>
<sequence>MDIVIGVDIGGTKTKIGLVDQNGECLEQTFFRTKDFPNLNDYLDQIKKMSDGLIQKLGKEVNVLGCGIGAPNASSKNGTIENASNLVWKESVPIIKKLKERMPMPMRIMNDASAAALGEMLFGGAKNMTDFIVITLGTGFGAGIVANGKLIDGYDGFAGELGHVDMTLGDGRLTGLGVRGGLEAYVSATGLKRTILYMLSKYMVDSRFREVSYNDLHGEDITKAAEEGDEIALKAFDYTARIMGLALANFTAFTQPEAFILMGGLTNSGKWIMEPLERYFNANLLEVYKGKVKLMYSEMEGKTAAICGAAALIWENQKEHGITSSSLGQ</sequence>
<evidence type="ECO:0000256" key="1">
    <source>
        <dbReference type="ARBA" id="ARBA00006479"/>
    </source>
</evidence>
<reference evidence="3" key="1">
    <citation type="journal article" date="2019" name="Int. J. Syst. Evol. Microbiol.">
        <title>The Global Catalogue of Microorganisms (GCM) 10K type strain sequencing project: providing services to taxonomists for standard genome sequencing and annotation.</title>
        <authorList>
            <consortium name="The Broad Institute Genomics Platform"/>
            <consortium name="The Broad Institute Genome Sequencing Center for Infectious Disease"/>
            <person name="Wu L."/>
            <person name="Ma J."/>
        </authorList>
    </citation>
    <scope>NUCLEOTIDE SEQUENCE [LARGE SCALE GENOMIC DNA]</scope>
    <source>
        <strain evidence="3">CGMCC 1.15774</strain>
    </source>
</reference>
<dbReference type="InterPro" id="IPR049874">
    <property type="entry name" value="ROK_cs"/>
</dbReference>
<gene>
    <name evidence="2" type="ORF">ACFOWS_01805</name>
</gene>
<dbReference type="CDD" id="cd23763">
    <property type="entry name" value="ASKHA_ATPase_ROK"/>
    <property type="match status" value="1"/>
</dbReference>
<dbReference type="PANTHER" id="PTHR18964:SF149">
    <property type="entry name" value="BIFUNCTIONAL UDP-N-ACETYLGLUCOSAMINE 2-EPIMERASE_N-ACETYLMANNOSAMINE KINASE"/>
    <property type="match status" value="1"/>
</dbReference>
<dbReference type="RefSeq" id="WP_379762216.1">
    <property type="nucleotide sequence ID" value="NZ_JBHSCL010000002.1"/>
</dbReference>
<dbReference type="InterPro" id="IPR043129">
    <property type="entry name" value="ATPase_NBD"/>
</dbReference>
<proteinExistence type="inferred from homology"/>
<keyword evidence="3" id="KW-1185">Reference proteome</keyword>
<dbReference type="PROSITE" id="PS01125">
    <property type="entry name" value="ROK"/>
    <property type="match status" value="1"/>
</dbReference>
<organism evidence="2 3">
    <name type="scientific">Flagellimonas marina</name>
    <dbReference type="NCBI Taxonomy" id="1775168"/>
    <lineage>
        <taxon>Bacteria</taxon>
        <taxon>Pseudomonadati</taxon>
        <taxon>Bacteroidota</taxon>
        <taxon>Flavobacteriia</taxon>
        <taxon>Flavobacteriales</taxon>
        <taxon>Flavobacteriaceae</taxon>
        <taxon>Flagellimonas</taxon>
    </lineage>
</organism>
<dbReference type="PANTHER" id="PTHR18964">
    <property type="entry name" value="ROK (REPRESSOR, ORF, KINASE) FAMILY"/>
    <property type="match status" value="1"/>
</dbReference>
<comment type="similarity">
    <text evidence="1">Belongs to the ROK (NagC/XylR) family.</text>
</comment>
<evidence type="ECO:0000313" key="2">
    <source>
        <dbReference type="EMBL" id="MFC4218847.1"/>
    </source>
</evidence>
<dbReference type="Gene3D" id="3.30.420.40">
    <property type="match status" value="2"/>
</dbReference>
<accession>A0ABV8PIT9</accession>
<dbReference type="Proteomes" id="UP001595841">
    <property type="component" value="Unassembled WGS sequence"/>
</dbReference>